<organism evidence="2 3">
    <name type="scientific">Paenibacillus xylanilyticus</name>
    <dbReference type="NCBI Taxonomy" id="248903"/>
    <lineage>
        <taxon>Bacteria</taxon>
        <taxon>Bacillati</taxon>
        <taxon>Bacillota</taxon>
        <taxon>Bacilli</taxon>
        <taxon>Bacillales</taxon>
        <taxon>Paenibacillaceae</taxon>
        <taxon>Paenibacillus</taxon>
    </lineage>
</organism>
<evidence type="ECO:0000313" key="3">
    <source>
        <dbReference type="Proteomes" id="UP000526125"/>
    </source>
</evidence>
<keyword evidence="3" id="KW-1185">Reference proteome</keyword>
<dbReference type="RefSeq" id="WP_175399713.1">
    <property type="nucleotide sequence ID" value="NZ_JABMCB010000206.1"/>
</dbReference>
<keyword evidence="1" id="KW-0732">Signal</keyword>
<dbReference type="EMBL" id="JABMCB010000206">
    <property type="protein sequence ID" value="NUU80198.1"/>
    <property type="molecule type" value="Genomic_DNA"/>
</dbReference>
<feature type="signal peptide" evidence="1">
    <location>
        <begin position="1"/>
        <end position="22"/>
    </location>
</feature>
<proteinExistence type="predicted"/>
<accession>A0A7Y6EZT2</accession>
<feature type="chain" id="PRO_5031253982" description="Lipoprotein" evidence="1">
    <location>
        <begin position="23"/>
        <end position="132"/>
    </location>
</feature>
<reference evidence="2 3" key="1">
    <citation type="submission" date="2020-05" db="EMBL/GenBank/DDBJ databases">
        <title>Genome Sequencing of Type Strains.</title>
        <authorList>
            <person name="Lemaire J.F."/>
            <person name="Inderbitzin P."/>
            <person name="Gregorio O.A."/>
            <person name="Collins S.B."/>
            <person name="Wespe N."/>
            <person name="Knight-Connoni V."/>
        </authorList>
    </citation>
    <scope>NUCLEOTIDE SEQUENCE [LARGE SCALE GENOMIC DNA]</scope>
    <source>
        <strain evidence="2 3">LMG 21957</strain>
    </source>
</reference>
<protein>
    <recommendedName>
        <fullName evidence="4">Lipoprotein</fullName>
    </recommendedName>
</protein>
<evidence type="ECO:0000256" key="1">
    <source>
        <dbReference type="SAM" id="SignalP"/>
    </source>
</evidence>
<evidence type="ECO:0008006" key="4">
    <source>
        <dbReference type="Google" id="ProtNLM"/>
    </source>
</evidence>
<dbReference type="Proteomes" id="UP000526125">
    <property type="component" value="Unassembled WGS sequence"/>
</dbReference>
<evidence type="ECO:0000313" key="2">
    <source>
        <dbReference type="EMBL" id="NUU80198.1"/>
    </source>
</evidence>
<sequence>MKSLRISLIILTLLLITSGCTSSTYEITGYTSSSMNSDIPVPSNAKPLKVTTNSANTNIHMGLAYELEHIGGEQGLYPPTDYFQKLHDEGWIELEEKRLGSVHFFKKDDTVIAIEIHEDTFDIYEMKKDASI</sequence>
<comment type="caution">
    <text evidence="2">The sequence shown here is derived from an EMBL/GenBank/DDBJ whole genome shotgun (WGS) entry which is preliminary data.</text>
</comment>
<dbReference type="PROSITE" id="PS51257">
    <property type="entry name" value="PROKAR_LIPOPROTEIN"/>
    <property type="match status" value="1"/>
</dbReference>
<dbReference type="AlphaFoldDB" id="A0A7Y6EZT2"/>
<gene>
    <name evidence="2" type="ORF">HP552_33965</name>
</gene>
<name>A0A7Y6EZT2_9BACL</name>